<dbReference type="AlphaFoldDB" id="A0A819W2V2"/>
<keyword evidence="2" id="KW-0812">Transmembrane</keyword>
<accession>A0A819W2V2</accession>
<keyword evidence="2" id="KW-1133">Transmembrane helix</keyword>
<proteinExistence type="predicted"/>
<feature type="region of interest" description="Disordered" evidence="1">
    <location>
        <begin position="925"/>
        <end position="966"/>
    </location>
</feature>
<feature type="region of interest" description="Disordered" evidence="1">
    <location>
        <begin position="47"/>
        <end position="75"/>
    </location>
</feature>
<feature type="compositionally biased region" description="Acidic residues" evidence="1">
    <location>
        <begin position="52"/>
        <end position="75"/>
    </location>
</feature>
<dbReference type="Proteomes" id="UP000663842">
    <property type="component" value="Unassembled WGS sequence"/>
</dbReference>
<feature type="compositionally biased region" description="Acidic residues" evidence="1">
    <location>
        <begin position="886"/>
        <end position="908"/>
    </location>
</feature>
<evidence type="ECO:0008006" key="5">
    <source>
        <dbReference type="Google" id="ProtNLM"/>
    </source>
</evidence>
<protein>
    <recommendedName>
        <fullName evidence="5">Transposase domain-containing protein</fullName>
    </recommendedName>
</protein>
<dbReference type="PANTHER" id="PTHR33053">
    <property type="entry name" value="PROTEIN, PUTATIVE-RELATED"/>
    <property type="match status" value="1"/>
</dbReference>
<feature type="region of interest" description="Disordered" evidence="1">
    <location>
        <begin position="983"/>
        <end position="1005"/>
    </location>
</feature>
<comment type="caution">
    <text evidence="3">The sequence shown here is derived from an EMBL/GenBank/DDBJ whole genome shotgun (WGS) entry which is preliminary data.</text>
</comment>
<feature type="region of interest" description="Disordered" evidence="1">
    <location>
        <begin position="1"/>
        <end position="32"/>
    </location>
</feature>
<gene>
    <name evidence="3" type="ORF">UXM345_LOCUS23189</name>
</gene>
<evidence type="ECO:0000313" key="4">
    <source>
        <dbReference type="Proteomes" id="UP000663842"/>
    </source>
</evidence>
<dbReference type="EMBL" id="CAJOBF010003951">
    <property type="protein sequence ID" value="CAF4117262.1"/>
    <property type="molecule type" value="Genomic_DNA"/>
</dbReference>
<feature type="region of interest" description="Disordered" evidence="1">
    <location>
        <begin position="1177"/>
        <end position="1196"/>
    </location>
</feature>
<feature type="transmembrane region" description="Helical" evidence="2">
    <location>
        <begin position="493"/>
        <end position="519"/>
    </location>
</feature>
<evidence type="ECO:0000313" key="3">
    <source>
        <dbReference type="EMBL" id="CAF4117262.1"/>
    </source>
</evidence>
<feature type="compositionally biased region" description="Polar residues" evidence="1">
    <location>
        <begin position="928"/>
        <end position="944"/>
    </location>
</feature>
<evidence type="ECO:0000256" key="2">
    <source>
        <dbReference type="SAM" id="Phobius"/>
    </source>
</evidence>
<name>A0A819W2V2_9BILA</name>
<feature type="compositionally biased region" description="Low complexity" evidence="1">
    <location>
        <begin position="945"/>
        <end position="959"/>
    </location>
</feature>
<keyword evidence="2" id="KW-0472">Membrane</keyword>
<evidence type="ECO:0000256" key="1">
    <source>
        <dbReference type="SAM" id="MobiDB-lite"/>
    </source>
</evidence>
<organism evidence="3 4">
    <name type="scientific">Rotaria magnacalcarata</name>
    <dbReference type="NCBI Taxonomy" id="392030"/>
    <lineage>
        <taxon>Eukaryota</taxon>
        <taxon>Metazoa</taxon>
        <taxon>Spiralia</taxon>
        <taxon>Gnathifera</taxon>
        <taxon>Rotifera</taxon>
        <taxon>Eurotatoria</taxon>
        <taxon>Bdelloidea</taxon>
        <taxon>Philodinida</taxon>
        <taxon>Philodinidae</taxon>
        <taxon>Rotaria</taxon>
    </lineage>
</organism>
<reference evidence="3" key="1">
    <citation type="submission" date="2021-02" db="EMBL/GenBank/DDBJ databases">
        <authorList>
            <person name="Nowell W R."/>
        </authorList>
    </citation>
    <scope>NUCLEOTIDE SEQUENCE</scope>
</reference>
<feature type="compositionally biased region" description="Polar residues" evidence="1">
    <location>
        <begin position="1187"/>
        <end position="1196"/>
    </location>
</feature>
<feature type="region of interest" description="Disordered" evidence="1">
    <location>
        <begin position="883"/>
        <end position="913"/>
    </location>
</feature>
<sequence length="1230" mass="142111">MKLDSKLDELQMHSRHNDVDETENQTSPMVEDSRTCAQNIGYQLDDEKYYDIPDETIESPSESDSEIHDDDDDNDGDDDILEFINTFDVHRERILYKSCKLTIYEACIEIVKLARELNLNKKQIQSLLNGLRNLLPTENKLPRTVPCLLKIVNIDCSKKVTYYCRECFHPLLSVQQSVCTYGCSLNNQHRSFKNLSELVICDVKQEIAKVANRYSNIIREYQNETNIILPGDVLNAQIYKNLPSSKLNKLTLMLHTDGAPVTKVGGKSLWPIQCTLVEIPPPLRDFMDATMVLGAWLGGTHPSRDLLWSKIVEQIHELFKTGITITADDGEKVMFAIRAQLVTFDLPALAQNCNIIQFNGYDACPDCDIHGIAIERQVFYPFSKLPSTPKTDRDYMTFSLQKSLVKSIKGIKGPTPLTRILIFPDQIAKDYMHLVCSGHFKTLITYWERILLPGVFDQGSNYLISIILPHSFKYQFMPLIQYHQWKTKMFRDFLLYVSPIFVSLFLPDSLALHFLHYFVYIRTLYFYDHVTELDGIENLFNYYYERITDYYGKKSQLCTLHLHLHLKDQVLKHGALVFTSCFARESYIGQSVKWCLGRKYILEQFITWYSVDRSLALKNSMKLNDIFYVEKFIGNYINMLLIQNYQDKLNLCSIKKKMNLTGSNFFSRYSRGLKLFHSRAYTRSGYGISYFVSISNENCLMKRKTCFGDVLFYFDCDDRHYAFVKKYKCINFSFSDALPTVSVPQFISDKLNFYYGFYNHKQFSYKIIPVADISNKVINMKWSNDTFVYTDVVYMTTSSTSFSRVRRSTAGISKRYDEQEYVLVSFPQLNKHSIVPAVSVNIDPLNKQNGSIKTFGSRKNFRIIGSGSKETLKERASRYAASAGSEEIELLPDDQENDENQVSSDDEFSPSSMHRITKEIKKRVMASEQLQSPIELNSPNFDNQTTTTSTYDYSRTNSSLKKTPLSNRQLNFDRVYSETGTKRSYEDIADQSSLSESEATDDENDKSLCVVKKNNDFQLLSKKTHRRKKKQAVESIRNVEGPCSGCIKHQEDIIKLSKRIDRLEKVIPVIKKFRTKTSCVSKNQINTTFNNNTVYTRIQTVTGVDPNQLRSTISRPTMIMRELIKNAGYINDKVFLKSNENLFKEFIQMKCTILDDNIDDHWKEITDSLGRQHIDEENNKKKRIRPEQSSATLNPTPHQITQTFLNHDEHELAPVAPTTINTISDLAEYI</sequence>
<feature type="compositionally biased region" description="Basic and acidic residues" evidence="1">
    <location>
        <begin position="1"/>
        <end position="19"/>
    </location>
</feature>